<dbReference type="PROSITE" id="PS00061">
    <property type="entry name" value="ADH_SHORT"/>
    <property type="match status" value="1"/>
</dbReference>
<keyword evidence="3" id="KW-0560">Oxidoreductase</keyword>
<dbReference type="OMA" id="AGMSAYC"/>
<accession>S3DT11</accession>
<evidence type="ECO:0000313" key="6">
    <source>
        <dbReference type="Proteomes" id="UP000016922"/>
    </source>
</evidence>
<dbReference type="EMBL" id="KE145355">
    <property type="protein sequence ID" value="EPE35111.1"/>
    <property type="molecule type" value="Genomic_DNA"/>
</dbReference>
<dbReference type="PANTHER" id="PTHR24321">
    <property type="entry name" value="DEHYDROGENASES, SHORT CHAIN"/>
    <property type="match status" value="1"/>
</dbReference>
<dbReference type="InterPro" id="IPR036291">
    <property type="entry name" value="NAD(P)-bd_dom_sf"/>
</dbReference>
<dbReference type="HOGENOM" id="CLU_010194_1_0_1"/>
<dbReference type="Gene3D" id="3.40.50.720">
    <property type="entry name" value="NAD(P)-binding Rossmann-like Domain"/>
    <property type="match status" value="1"/>
</dbReference>
<gene>
    <name evidence="5" type="ORF">GLAREA_10807</name>
</gene>
<dbReference type="AlphaFoldDB" id="S3DT11"/>
<dbReference type="GO" id="GO:0016491">
    <property type="term" value="F:oxidoreductase activity"/>
    <property type="evidence" value="ECO:0007669"/>
    <property type="project" value="UniProtKB-KW"/>
</dbReference>
<dbReference type="CDD" id="cd05233">
    <property type="entry name" value="SDR_c"/>
    <property type="match status" value="1"/>
</dbReference>
<dbReference type="eggNOG" id="KOG0725">
    <property type="taxonomic scope" value="Eukaryota"/>
</dbReference>
<evidence type="ECO:0000256" key="3">
    <source>
        <dbReference type="ARBA" id="ARBA00023002"/>
    </source>
</evidence>
<protein>
    <submittedName>
        <fullName evidence="5">NAD(P)-binding Rossmann-fold containing protein</fullName>
    </submittedName>
</protein>
<dbReference type="RefSeq" id="XP_008078098.1">
    <property type="nucleotide sequence ID" value="XM_008079907.1"/>
</dbReference>
<dbReference type="KEGG" id="glz:GLAREA_10807"/>
<reference evidence="5 6" key="1">
    <citation type="journal article" date="2013" name="BMC Genomics">
        <title>Genomics-driven discovery of the pneumocandin biosynthetic gene cluster in the fungus Glarea lozoyensis.</title>
        <authorList>
            <person name="Chen L."/>
            <person name="Yue Q."/>
            <person name="Zhang X."/>
            <person name="Xiang M."/>
            <person name="Wang C."/>
            <person name="Li S."/>
            <person name="Che Y."/>
            <person name="Ortiz-Lopez F.J."/>
            <person name="Bills G.F."/>
            <person name="Liu X."/>
            <person name="An Z."/>
        </authorList>
    </citation>
    <scope>NUCLEOTIDE SEQUENCE [LARGE SCALE GENOMIC DNA]</scope>
    <source>
        <strain evidence="6">ATCC 20868 / MF5171</strain>
    </source>
</reference>
<keyword evidence="2" id="KW-0521">NADP</keyword>
<dbReference type="InterPro" id="IPR002347">
    <property type="entry name" value="SDR_fam"/>
</dbReference>
<dbReference type="PRINTS" id="PR00081">
    <property type="entry name" value="GDHRDH"/>
</dbReference>
<dbReference type="InterPro" id="IPR020904">
    <property type="entry name" value="Sc_DH/Rdtase_CS"/>
</dbReference>
<evidence type="ECO:0000256" key="1">
    <source>
        <dbReference type="ARBA" id="ARBA00006484"/>
    </source>
</evidence>
<organism evidence="5 6">
    <name type="scientific">Glarea lozoyensis (strain ATCC 20868 / MF5171)</name>
    <dbReference type="NCBI Taxonomy" id="1116229"/>
    <lineage>
        <taxon>Eukaryota</taxon>
        <taxon>Fungi</taxon>
        <taxon>Dikarya</taxon>
        <taxon>Ascomycota</taxon>
        <taxon>Pezizomycotina</taxon>
        <taxon>Leotiomycetes</taxon>
        <taxon>Helotiales</taxon>
        <taxon>Helotiaceae</taxon>
        <taxon>Glarea</taxon>
    </lineage>
</organism>
<evidence type="ECO:0000256" key="2">
    <source>
        <dbReference type="ARBA" id="ARBA00022857"/>
    </source>
</evidence>
<proteinExistence type="inferred from homology"/>
<dbReference type="FunFam" id="3.40.50.720:FF:000084">
    <property type="entry name" value="Short-chain dehydrogenase reductase"/>
    <property type="match status" value="1"/>
</dbReference>
<dbReference type="Pfam" id="PF00106">
    <property type="entry name" value="adh_short"/>
    <property type="match status" value="1"/>
</dbReference>
<keyword evidence="6" id="KW-1185">Reference proteome</keyword>
<dbReference type="GeneID" id="19469852"/>
<evidence type="ECO:0000313" key="5">
    <source>
        <dbReference type="EMBL" id="EPE35111.1"/>
    </source>
</evidence>
<name>S3DT11_GLAL2</name>
<dbReference type="GO" id="GO:0009688">
    <property type="term" value="P:abscisic acid biosynthetic process"/>
    <property type="evidence" value="ECO:0007669"/>
    <property type="project" value="UniProtKB-ARBA"/>
</dbReference>
<dbReference type="Pfam" id="PF13561">
    <property type="entry name" value="adh_short_C2"/>
    <property type="match status" value="1"/>
</dbReference>
<dbReference type="PRINTS" id="PR00080">
    <property type="entry name" value="SDRFAMILY"/>
</dbReference>
<dbReference type="PANTHER" id="PTHR24321:SF8">
    <property type="entry name" value="ESTRADIOL 17-BETA-DEHYDROGENASE 8-RELATED"/>
    <property type="match status" value="1"/>
</dbReference>
<comment type="similarity">
    <text evidence="1 4">Belongs to the short-chain dehydrogenases/reductases (SDR) family.</text>
</comment>
<evidence type="ECO:0000256" key="4">
    <source>
        <dbReference type="RuleBase" id="RU000363"/>
    </source>
</evidence>
<dbReference type="SUPFAM" id="SSF51735">
    <property type="entry name" value="NAD(P)-binding Rossmann-fold domains"/>
    <property type="match status" value="1"/>
</dbReference>
<sequence>MALEGKIIAITGGASGIGLATAKLVASRGATICLADISPDNLEAASYHFTTLKTPFTICKLDVTQRADVNSWIAGIIDKFGRLDGAVNCAGVIGKAHGITPLTDLEDEEWDRIVAVNLTGMMCSLRAELRAIVDGGSIVNISSIQGVMGNLLPNSSPERNYMLRCQSSGFPGSAAYSATKHGVIGLTRCAAKEVGARGVRVNAIAPGSIVTPLLIQAQDANPNEGKNNPSVLKREGTAEEMASIIAFLLSHEAAYVTGSVYGADGGWNC</sequence>
<dbReference type="OrthoDB" id="1669814at2759"/>
<dbReference type="Proteomes" id="UP000016922">
    <property type="component" value="Unassembled WGS sequence"/>
</dbReference>